<dbReference type="PROSITE" id="PS51296">
    <property type="entry name" value="RIESKE"/>
    <property type="match status" value="1"/>
</dbReference>
<dbReference type="Gene3D" id="2.102.10.10">
    <property type="entry name" value="Rieske [2Fe-2S] iron-sulphur domain"/>
    <property type="match status" value="1"/>
</dbReference>
<dbReference type="PRINTS" id="PR00090">
    <property type="entry name" value="RNGDIOXGNASE"/>
</dbReference>
<feature type="domain" description="Rieske" evidence="9">
    <location>
        <begin position="53"/>
        <end position="162"/>
    </location>
</feature>
<dbReference type="GO" id="GO:0051537">
    <property type="term" value="F:2 iron, 2 sulfur cluster binding"/>
    <property type="evidence" value="ECO:0007669"/>
    <property type="project" value="UniProtKB-KW"/>
</dbReference>
<dbReference type="Proteomes" id="UP000029553">
    <property type="component" value="Unassembled WGS sequence"/>
</dbReference>
<dbReference type="GO" id="GO:0016491">
    <property type="term" value="F:oxidoreductase activity"/>
    <property type="evidence" value="ECO:0007669"/>
    <property type="project" value="UniProtKB-KW"/>
</dbReference>
<evidence type="ECO:0000256" key="6">
    <source>
        <dbReference type="ARBA" id="ARBA00023004"/>
    </source>
</evidence>
<dbReference type="Pfam" id="PF00355">
    <property type="entry name" value="Rieske"/>
    <property type="match status" value="1"/>
</dbReference>
<dbReference type="Pfam" id="PF00848">
    <property type="entry name" value="Ring_hydroxyl_A"/>
    <property type="match status" value="1"/>
</dbReference>
<evidence type="ECO:0000256" key="2">
    <source>
        <dbReference type="ARBA" id="ARBA00008751"/>
    </source>
</evidence>
<dbReference type="PANTHER" id="PTHR43756">
    <property type="entry name" value="CHOLINE MONOOXYGENASE, CHLOROPLASTIC"/>
    <property type="match status" value="1"/>
</dbReference>
<dbReference type="SUPFAM" id="SSF55961">
    <property type="entry name" value="Bet v1-like"/>
    <property type="match status" value="1"/>
</dbReference>
<evidence type="ECO:0000313" key="10">
    <source>
        <dbReference type="EMBL" id="KGH29001.1"/>
    </source>
</evidence>
<dbReference type="GO" id="GO:0005506">
    <property type="term" value="F:iron ion binding"/>
    <property type="evidence" value="ECO:0007669"/>
    <property type="project" value="InterPro"/>
</dbReference>
<feature type="region of interest" description="Disordered" evidence="8">
    <location>
        <begin position="376"/>
        <end position="395"/>
    </location>
</feature>
<keyword evidence="6" id="KW-0408">Iron</keyword>
<comment type="cofactor">
    <cofactor evidence="1">
        <name>Fe cation</name>
        <dbReference type="ChEBI" id="CHEBI:24875"/>
    </cofactor>
</comment>
<sequence length="395" mass="44137">MNTNFANELHRRATRAMQTGLADADTQGGQVAVSQYTSDEQTTQELRLLRQFPQPVAGSSSIPTPGAWLSLTPFDVPLLLVRQSDGAVHAFLNVCRHRGARVVAEGSGTEARAFICPYHAWTYQPDGDLRGVPDSFGFPRLKKETSGLKRLAAVERGGVIWVVLDPTSPIRDIGTHLGPLMENLESLDGLHSPVSYAQRSLEVNANWKLLTDGIFEAYHFKVAHRQTIAHMFMNNLQLVDEFDLHRRLYLIKSRFPKEQPEANGFEPRKYGNLTYYFFPNTMILVQPDHGQLSYLEPLSASRTRIHEITLIPSEPATDKAAAYWNANVDLYRRTLAEDYALAESIQAGLASGANDSLTFGSFEYSAPRFHTQLKQQLDSLQPSPQTHKPVKTTTS</sequence>
<name>A0A096FF67_COMTE</name>
<keyword evidence="7" id="KW-0411">Iron-sulfur</keyword>
<dbReference type="Gene3D" id="3.90.380.10">
    <property type="entry name" value="Naphthalene 1,2-dioxygenase Alpha Subunit, Chain A, domain 1"/>
    <property type="match status" value="2"/>
</dbReference>
<keyword evidence="4" id="KW-0479">Metal-binding</keyword>
<dbReference type="RefSeq" id="WP_034370339.1">
    <property type="nucleotide sequence ID" value="NZ_AWOR01000048.1"/>
</dbReference>
<dbReference type="InterPro" id="IPR036922">
    <property type="entry name" value="Rieske_2Fe-2S_sf"/>
</dbReference>
<comment type="similarity">
    <text evidence="2">Belongs to the bacterial ring-hydroxylating dioxygenase alpha subunit family.</text>
</comment>
<reference evidence="10 11" key="1">
    <citation type="submission" date="2013-09" db="EMBL/GenBank/DDBJ databases">
        <title>High correlation between genotypes and phenotypes of environmental bacteria Comamonas testosteroni strains.</title>
        <authorList>
            <person name="Liu L."/>
            <person name="Zhu W."/>
            <person name="Xia X."/>
            <person name="Xu B."/>
            <person name="Luo M."/>
            <person name="Wang G."/>
        </authorList>
    </citation>
    <scope>NUCLEOTIDE SEQUENCE [LARGE SCALE GENOMIC DNA]</scope>
    <source>
        <strain evidence="10 11">JL40</strain>
    </source>
</reference>
<evidence type="ECO:0000256" key="7">
    <source>
        <dbReference type="ARBA" id="ARBA00023014"/>
    </source>
</evidence>
<keyword evidence="5" id="KW-0560">Oxidoreductase</keyword>
<dbReference type="SUPFAM" id="SSF50022">
    <property type="entry name" value="ISP domain"/>
    <property type="match status" value="1"/>
</dbReference>
<evidence type="ECO:0000256" key="1">
    <source>
        <dbReference type="ARBA" id="ARBA00001962"/>
    </source>
</evidence>
<dbReference type="CDD" id="cd03469">
    <property type="entry name" value="Rieske_RO_Alpha_N"/>
    <property type="match status" value="1"/>
</dbReference>
<evidence type="ECO:0000256" key="8">
    <source>
        <dbReference type="SAM" id="MobiDB-lite"/>
    </source>
</evidence>
<accession>A0A096FF67</accession>
<dbReference type="InterPro" id="IPR001663">
    <property type="entry name" value="Rng_hydr_dOase-A"/>
</dbReference>
<dbReference type="InterPro" id="IPR017941">
    <property type="entry name" value="Rieske_2Fe-2S"/>
</dbReference>
<protein>
    <submittedName>
        <fullName evidence="10">(2Fe-2S)-binding protein</fullName>
    </submittedName>
</protein>
<comment type="caution">
    <text evidence="10">The sequence shown here is derived from an EMBL/GenBank/DDBJ whole genome shotgun (WGS) entry which is preliminary data.</text>
</comment>
<dbReference type="EMBL" id="AWOR01000048">
    <property type="protein sequence ID" value="KGH29001.1"/>
    <property type="molecule type" value="Genomic_DNA"/>
</dbReference>
<dbReference type="PANTHER" id="PTHR43756:SF5">
    <property type="entry name" value="CHOLINE MONOOXYGENASE, CHLOROPLASTIC"/>
    <property type="match status" value="1"/>
</dbReference>
<gene>
    <name evidence="10" type="ORF">P353_14465</name>
</gene>
<proteinExistence type="inferred from homology"/>
<dbReference type="AlphaFoldDB" id="A0A096FF67"/>
<evidence type="ECO:0000256" key="3">
    <source>
        <dbReference type="ARBA" id="ARBA00022714"/>
    </source>
</evidence>
<evidence type="ECO:0000256" key="5">
    <source>
        <dbReference type="ARBA" id="ARBA00023002"/>
    </source>
</evidence>
<keyword evidence="3" id="KW-0001">2Fe-2S</keyword>
<organism evidence="10 11">
    <name type="scientific">Comamonas testosteroni</name>
    <name type="common">Pseudomonas testosteroni</name>
    <dbReference type="NCBI Taxonomy" id="285"/>
    <lineage>
        <taxon>Bacteria</taxon>
        <taxon>Pseudomonadati</taxon>
        <taxon>Pseudomonadota</taxon>
        <taxon>Betaproteobacteria</taxon>
        <taxon>Burkholderiales</taxon>
        <taxon>Comamonadaceae</taxon>
        <taxon>Comamonas</taxon>
    </lineage>
</organism>
<evidence type="ECO:0000313" key="11">
    <source>
        <dbReference type="Proteomes" id="UP000029553"/>
    </source>
</evidence>
<evidence type="ECO:0000259" key="9">
    <source>
        <dbReference type="PROSITE" id="PS51296"/>
    </source>
</evidence>
<evidence type="ECO:0000256" key="4">
    <source>
        <dbReference type="ARBA" id="ARBA00022723"/>
    </source>
</evidence>
<dbReference type="InterPro" id="IPR015879">
    <property type="entry name" value="Ring_hydroxy_dOase_asu_C_dom"/>
</dbReference>